<keyword evidence="8" id="KW-1185">Reference proteome</keyword>
<dbReference type="InterPro" id="IPR052162">
    <property type="entry name" value="Sensor_kinase/Photoreceptor"/>
</dbReference>
<dbReference type="Proteomes" id="UP000288227">
    <property type="component" value="Unassembled WGS sequence"/>
</dbReference>
<evidence type="ECO:0000256" key="1">
    <source>
        <dbReference type="ARBA" id="ARBA00000085"/>
    </source>
</evidence>
<evidence type="ECO:0000256" key="5">
    <source>
        <dbReference type="ARBA" id="ARBA00022777"/>
    </source>
</evidence>
<dbReference type="InterPro" id="IPR005467">
    <property type="entry name" value="His_kinase_dom"/>
</dbReference>
<dbReference type="SMART" id="SM00387">
    <property type="entry name" value="HATPase_c"/>
    <property type="match status" value="1"/>
</dbReference>
<dbReference type="Gene3D" id="3.30.565.10">
    <property type="entry name" value="Histidine kinase-like ATPase, C-terminal domain"/>
    <property type="match status" value="1"/>
</dbReference>
<dbReference type="SUPFAM" id="SSF47384">
    <property type="entry name" value="Homodimeric domain of signal transducing histidine kinase"/>
    <property type="match status" value="1"/>
</dbReference>
<comment type="catalytic activity">
    <reaction evidence="1">
        <text>ATP + protein L-histidine = ADP + protein N-phospho-L-histidine.</text>
        <dbReference type="EC" id="2.7.13.3"/>
    </reaction>
</comment>
<dbReference type="Pfam" id="PF02518">
    <property type="entry name" value="HATPase_c"/>
    <property type="match status" value="1"/>
</dbReference>
<evidence type="ECO:0000256" key="3">
    <source>
        <dbReference type="ARBA" id="ARBA00022553"/>
    </source>
</evidence>
<proteinExistence type="predicted"/>
<dbReference type="PROSITE" id="PS50109">
    <property type="entry name" value="HIS_KIN"/>
    <property type="match status" value="1"/>
</dbReference>
<dbReference type="CDD" id="cd00075">
    <property type="entry name" value="HATPase"/>
    <property type="match status" value="1"/>
</dbReference>
<dbReference type="EMBL" id="BHXQ01000004">
    <property type="protein sequence ID" value="GCC51928.1"/>
    <property type="molecule type" value="Genomic_DNA"/>
</dbReference>
<keyword evidence="5" id="KW-0418">Kinase</keyword>
<dbReference type="PANTHER" id="PTHR43304:SF1">
    <property type="entry name" value="PAC DOMAIN-CONTAINING PROTEIN"/>
    <property type="match status" value="1"/>
</dbReference>
<dbReference type="InterPro" id="IPR036097">
    <property type="entry name" value="HisK_dim/P_sf"/>
</dbReference>
<name>A0A401UAI6_9BACT</name>
<evidence type="ECO:0000313" key="8">
    <source>
        <dbReference type="Proteomes" id="UP000288227"/>
    </source>
</evidence>
<dbReference type="GO" id="GO:0000155">
    <property type="term" value="F:phosphorelay sensor kinase activity"/>
    <property type="evidence" value="ECO:0007669"/>
    <property type="project" value="InterPro"/>
</dbReference>
<reference evidence="7 8" key="1">
    <citation type="submission" date="2018-11" db="EMBL/GenBank/DDBJ databases">
        <title>Chryseotalea sanarue gen. nov., sp., nov., a member of the family Cytophagaceae, isolated from a brackish lake in Hamamatsu Japan.</title>
        <authorList>
            <person name="Maejima Y."/>
            <person name="Iino T."/>
            <person name="Muraguchi Y."/>
            <person name="Fukuda K."/>
            <person name="Ohkuma M."/>
            <person name="Moriuchi R."/>
            <person name="Dohra H."/>
            <person name="Kimbara K."/>
            <person name="Shintani M."/>
        </authorList>
    </citation>
    <scope>NUCLEOTIDE SEQUENCE [LARGE SCALE GENOMIC DNA]</scope>
    <source>
        <strain evidence="7 8">Ys</strain>
    </source>
</reference>
<gene>
    <name evidence="7" type="ORF">SanaruYs_21590</name>
</gene>
<protein>
    <recommendedName>
        <fullName evidence="2">histidine kinase</fullName>
        <ecNumber evidence="2">2.7.13.3</ecNumber>
    </recommendedName>
</protein>
<sequence>MTAVVSCATVFALIRNMPDIIALKTPAQLEKLIRIRTGELKETTSYLQMKNSQLENFAEITSHNLRSPLGNMVALISLYNSINDQKERDDLVSKMKIVSDKMMQTLTDLSMVVLNTRTENTTYEEIELDKLTNEICQTLTEDIQKSGIEIVTDFSSLPVIRYQKTYLESILLNLITNAIKYRDPEKKAFLKISSHKEQGIDVLIVEDNGLGINLKRYGDKLFKLHKTFHKNEDARGVGLFITKNQIESLGGTIDAQSESGIGTTFTLRLNAIKTPSND</sequence>
<comment type="caution">
    <text evidence="7">The sequence shown here is derived from an EMBL/GenBank/DDBJ whole genome shotgun (WGS) entry which is preliminary data.</text>
</comment>
<evidence type="ECO:0000256" key="2">
    <source>
        <dbReference type="ARBA" id="ARBA00012438"/>
    </source>
</evidence>
<dbReference type="PRINTS" id="PR00344">
    <property type="entry name" value="BCTRLSENSOR"/>
</dbReference>
<keyword evidence="3" id="KW-0597">Phosphoprotein</keyword>
<organism evidence="7 8">
    <name type="scientific">Chryseotalea sanaruensis</name>
    <dbReference type="NCBI Taxonomy" id="2482724"/>
    <lineage>
        <taxon>Bacteria</taxon>
        <taxon>Pseudomonadati</taxon>
        <taxon>Bacteroidota</taxon>
        <taxon>Cytophagia</taxon>
        <taxon>Cytophagales</taxon>
        <taxon>Chryseotaleaceae</taxon>
        <taxon>Chryseotalea</taxon>
    </lineage>
</organism>
<evidence type="ECO:0000259" key="6">
    <source>
        <dbReference type="PROSITE" id="PS50109"/>
    </source>
</evidence>
<evidence type="ECO:0000313" key="7">
    <source>
        <dbReference type="EMBL" id="GCC51928.1"/>
    </source>
</evidence>
<dbReference type="EC" id="2.7.13.3" evidence="2"/>
<keyword evidence="4" id="KW-0808">Transferase</keyword>
<accession>A0A401UAI6</accession>
<evidence type="ECO:0000256" key="4">
    <source>
        <dbReference type="ARBA" id="ARBA00022679"/>
    </source>
</evidence>
<dbReference type="InterPro" id="IPR036890">
    <property type="entry name" value="HATPase_C_sf"/>
</dbReference>
<dbReference type="PANTHER" id="PTHR43304">
    <property type="entry name" value="PHYTOCHROME-LIKE PROTEIN CPH1"/>
    <property type="match status" value="1"/>
</dbReference>
<dbReference type="AlphaFoldDB" id="A0A401UAI6"/>
<dbReference type="InterPro" id="IPR003594">
    <property type="entry name" value="HATPase_dom"/>
</dbReference>
<dbReference type="SUPFAM" id="SSF55874">
    <property type="entry name" value="ATPase domain of HSP90 chaperone/DNA topoisomerase II/histidine kinase"/>
    <property type="match status" value="1"/>
</dbReference>
<dbReference type="Gene3D" id="1.10.287.130">
    <property type="match status" value="1"/>
</dbReference>
<dbReference type="InterPro" id="IPR004358">
    <property type="entry name" value="Sig_transdc_His_kin-like_C"/>
</dbReference>
<feature type="domain" description="Histidine kinase" evidence="6">
    <location>
        <begin position="60"/>
        <end position="273"/>
    </location>
</feature>